<dbReference type="Pfam" id="PF13359">
    <property type="entry name" value="DDE_Tnp_4"/>
    <property type="match status" value="1"/>
</dbReference>
<keyword evidence="6" id="KW-0963">Cytoplasm</keyword>
<dbReference type="PANTHER" id="PTHR22930:SF85">
    <property type="entry name" value="GH03217P-RELATED"/>
    <property type="match status" value="1"/>
</dbReference>
<evidence type="ECO:0000256" key="12">
    <source>
        <dbReference type="ARBA" id="ARBA00045850"/>
    </source>
</evidence>
<evidence type="ECO:0000256" key="10">
    <source>
        <dbReference type="ARBA" id="ARBA00023242"/>
    </source>
</evidence>
<dbReference type="GO" id="GO:0004518">
    <property type="term" value="F:nuclease activity"/>
    <property type="evidence" value="ECO:0007669"/>
    <property type="project" value="UniProtKB-KW"/>
</dbReference>
<dbReference type="EMBL" id="CAVLGL010000079">
    <property type="protein sequence ID" value="CAK1585411.1"/>
    <property type="molecule type" value="Genomic_DNA"/>
</dbReference>
<dbReference type="InterPro" id="IPR027806">
    <property type="entry name" value="HARBI1_dom"/>
</dbReference>
<evidence type="ECO:0000256" key="1">
    <source>
        <dbReference type="ARBA" id="ARBA00001968"/>
    </source>
</evidence>
<keyword evidence="7" id="KW-0540">Nuclease</keyword>
<evidence type="ECO:0000256" key="2">
    <source>
        <dbReference type="ARBA" id="ARBA00004123"/>
    </source>
</evidence>
<comment type="caution">
    <text evidence="14">The sequence shown here is derived from an EMBL/GenBank/DDBJ whole genome shotgun (WGS) entry which is preliminary data.</text>
</comment>
<evidence type="ECO:0000313" key="15">
    <source>
        <dbReference type="Proteomes" id="UP001314205"/>
    </source>
</evidence>
<gene>
    <name evidence="14" type="ORF">PARMNEM_LOCUS6500</name>
</gene>
<protein>
    <recommendedName>
        <fullName evidence="5">Putative nuclease HARBI1</fullName>
    </recommendedName>
    <alternativeName>
        <fullName evidence="11">Harbinger transposase-derived nuclease</fullName>
    </alternativeName>
</protein>
<evidence type="ECO:0000256" key="9">
    <source>
        <dbReference type="ARBA" id="ARBA00022801"/>
    </source>
</evidence>
<proteinExistence type="inferred from homology"/>
<sequence>MDYLQYFDIFDEIDREEPPRKRKFYKKRFDPFTLEEKDFRMKYRFSKVYMRKIVKLVQRDIELQASGGGLSVELQVCTALRTWARQEVQDDAADIHGLSQQSITNICRRVALALASKAAQFIRMPSTLGEQEQVVSGFRNICGFKQVIGAIDCTHIKIKKVGGDSAQYYINRKGFSSLNVQVVCDAQLKIRDIVAHWRGSTHDARIFRESQIRQRFENGEFHGRLLGDSGYGLTNYLFTPVQNPRTAKEKSYNKSHILTRNTIERCFGVWKQRFRCLLLGFSVSLENVKLYIVALAILHNIAIEMNEGIDFLEPVISEDNGDQQVLREGLDSRSGQETRRLFIETQF</sequence>
<dbReference type="Proteomes" id="UP001314205">
    <property type="component" value="Unassembled WGS sequence"/>
</dbReference>
<dbReference type="InterPro" id="IPR026103">
    <property type="entry name" value="HARBI1_animal"/>
</dbReference>
<dbReference type="GO" id="GO:0046872">
    <property type="term" value="F:metal ion binding"/>
    <property type="evidence" value="ECO:0007669"/>
    <property type="project" value="UniProtKB-KW"/>
</dbReference>
<evidence type="ECO:0000256" key="8">
    <source>
        <dbReference type="ARBA" id="ARBA00022723"/>
    </source>
</evidence>
<dbReference type="PRINTS" id="PR02086">
    <property type="entry name" value="PUTNUCHARBI1"/>
</dbReference>
<evidence type="ECO:0000256" key="7">
    <source>
        <dbReference type="ARBA" id="ARBA00022722"/>
    </source>
</evidence>
<evidence type="ECO:0000256" key="4">
    <source>
        <dbReference type="ARBA" id="ARBA00006958"/>
    </source>
</evidence>
<comment type="similarity">
    <text evidence="4">Belongs to the HARBI1 family.</text>
</comment>
<evidence type="ECO:0000256" key="11">
    <source>
        <dbReference type="ARBA" id="ARBA00030126"/>
    </source>
</evidence>
<feature type="domain" description="DDE Tnp4" evidence="13">
    <location>
        <begin position="151"/>
        <end position="300"/>
    </location>
</feature>
<comment type="function">
    <text evidence="12">Transposase-derived protein that may have nuclease activity. Does not have transposase activity.</text>
</comment>
<accession>A0AAV1KQT3</accession>
<evidence type="ECO:0000259" key="13">
    <source>
        <dbReference type="Pfam" id="PF13359"/>
    </source>
</evidence>
<evidence type="ECO:0000313" key="14">
    <source>
        <dbReference type="EMBL" id="CAK1585411.1"/>
    </source>
</evidence>
<comment type="cofactor">
    <cofactor evidence="1">
        <name>a divalent metal cation</name>
        <dbReference type="ChEBI" id="CHEBI:60240"/>
    </cofactor>
</comment>
<keyword evidence="8" id="KW-0479">Metal-binding</keyword>
<dbReference type="InterPro" id="IPR045249">
    <property type="entry name" value="HARBI1-like"/>
</dbReference>
<keyword evidence="10" id="KW-0539">Nucleus</keyword>
<dbReference type="PANTHER" id="PTHR22930">
    <property type="match status" value="1"/>
</dbReference>
<keyword evidence="9" id="KW-0378">Hydrolase</keyword>
<evidence type="ECO:0000256" key="6">
    <source>
        <dbReference type="ARBA" id="ARBA00022490"/>
    </source>
</evidence>
<dbReference type="AlphaFoldDB" id="A0AAV1KQT3"/>
<keyword evidence="15" id="KW-1185">Reference proteome</keyword>
<comment type="subcellular location">
    <subcellularLocation>
        <location evidence="3">Cytoplasm</location>
    </subcellularLocation>
    <subcellularLocation>
        <location evidence="2">Nucleus</location>
    </subcellularLocation>
</comment>
<dbReference type="GO" id="GO:0005634">
    <property type="term" value="C:nucleus"/>
    <property type="evidence" value="ECO:0007669"/>
    <property type="project" value="UniProtKB-SubCell"/>
</dbReference>
<dbReference type="GO" id="GO:0005737">
    <property type="term" value="C:cytoplasm"/>
    <property type="evidence" value="ECO:0007669"/>
    <property type="project" value="UniProtKB-SubCell"/>
</dbReference>
<evidence type="ECO:0000256" key="3">
    <source>
        <dbReference type="ARBA" id="ARBA00004496"/>
    </source>
</evidence>
<evidence type="ECO:0000256" key="5">
    <source>
        <dbReference type="ARBA" id="ARBA00015519"/>
    </source>
</evidence>
<dbReference type="GO" id="GO:0016787">
    <property type="term" value="F:hydrolase activity"/>
    <property type="evidence" value="ECO:0007669"/>
    <property type="project" value="UniProtKB-KW"/>
</dbReference>
<name>A0AAV1KQT3_9NEOP</name>
<organism evidence="14 15">
    <name type="scientific">Parnassius mnemosyne</name>
    <name type="common">clouded apollo</name>
    <dbReference type="NCBI Taxonomy" id="213953"/>
    <lineage>
        <taxon>Eukaryota</taxon>
        <taxon>Metazoa</taxon>
        <taxon>Ecdysozoa</taxon>
        <taxon>Arthropoda</taxon>
        <taxon>Hexapoda</taxon>
        <taxon>Insecta</taxon>
        <taxon>Pterygota</taxon>
        <taxon>Neoptera</taxon>
        <taxon>Endopterygota</taxon>
        <taxon>Lepidoptera</taxon>
        <taxon>Glossata</taxon>
        <taxon>Ditrysia</taxon>
        <taxon>Papilionoidea</taxon>
        <taxon>Papilionidae</taxon>
        <taxon>Parnassiinae</taxon>
        <taxon>Parnassini</taxon>
        <taxon>Parnassius</taxon>
        <taxon>Driopa</taxon>
    </lineage>
</organism>
<reference evidence="14 15" key="1">
    <citation type="submission" date="2023-11" db="EMBL/GenBank/DDBJ databases">
        <authorList>
            <person name="Hedman E."/>
            <person name="Englund M."/>
            <person name="Stromberg M."/>
            <person name="Nyberg Akerstrom W."/>
            <person name="Nylinder S."/>
            <person name="Jareborg N."/>
            <person name="Kallberg Y."/>
            <person name="Kronander E."/>
        </authorList>
    </citation>
    <scope>NUCLEOTIDE SEQUENCE [LARGE SCALE GENOMIC DNA]</scope>
</reference>